<reference evidence="3" key="2">
    <citation type="submission" date="2017-12" db="EMBL/GenBank/DDBJ databases">
        <title>Genome sequence of the Bar-tailed Godwit (Limosa lapponica baueri).</title>
        <authorList>
            <person name="Lima N.C.B."/>
            <person name="Parody-Merino A.M."/>
            <person name="Battley P.F."/>
            <person name="Fidler A.E."/>
            <person name="Prosdocimi F."/>
        </authorList>
    </citation>
    <scope>NUCLEOTIDE SEQUENCE [LARGE SCALE GENOMIC DNA]</scope>
</reference>
<protein>
    <recommendedName>
        <fullName evidence="4">Peptidase A2 domain-containing protein</fullName>
    </recommendedName>
</protein>
<evidence type="ECO:0000313" key="3">
    <source>
        <dbReference type="Proteomes" id="UP000233556"/>
    </source>
</evidence>
<dbReference type="EMBL" id="KZ505910">
    <property type="protein sequence ID" value="PKU43371.1"/>
    <property type="molecule type" value="Genomic_DNA"/>
</dbReference>
<dbReference type="AlphaFoldDB" id="A0A2I0UBJ1"/>
<dbReference type="SUPFAM" id="SSF50630">
    <property type="entry name" value="Acid proteases"/>
    <property type="match status" value="1"/>
</dbReference>
<evidence type="ECO:0000313" key="2">
    <source>
        <dbReference type="EMBL" id="PKU43371.1"/>
    </source>
</evidence>
<organism evidence="2 3">
    <name type="scientific">Limosa lapponica baueri</name>
    <dbReference type="NCBI Taxonomy" id="1758121"/>
    <lineage>
        <taxon>Eukaryota</taxon>
        <taxon>Metazoa</taxon>
        <taxon>Chordata</taxon>
        <taxon>Craniata</taxon>
        <taxon>Vertebrata</taxon>
        <taxon>Euteleostomi</taxon>
        <taxon>Archelosauria</taxon>
        <taxon>Archosauria</taxon>
        <taxon>Dinosauria</taxon>
        <taxon>Saurischia</taxon>
        <taxon>Theropoda</taxon>
        <taxon>Coelurosauria</taxon>
        <taxon>Aves</taxon>
        <taxon>Neognathae</taxon>
        <taxon>Neoaves</taxon>
        <taxon>Charadriiformes</taxon>
        <taxon>Scolopacidae</taxon>
        <taxon>Limosa</taxon>
    </lineage>
</organism>
<evidence type="ECO:0008006" key="4">
    <source>
        <dbReference type="Google" id="ProtNLM"/>
    </source>
</evidence>
<evidence type="ECO:0000256" key="1">
    <source>
        <dbReference type="SAM" id="MobiDB-lite"/>
    </source>
</evidence>
<dbReference type="InterPro" id="IPR021109">
    <property type="entry name" value="Peptidase_aspartic_dom_sf"/>
</dbReference>
<accession>A0A2I0UBJ1</accession>
<feature type="compositionally biased region" description="Basic and acidic residues" evidence="1">
    <location>
        <begin position="1"/>
        <end position="11"/>
    </location>
</feature>
<dbReference type="OrthoDB" id="9291658at2759"/>
<keyword evidence="3" id="KW-1185">Reference proteome</keyword>
<feature type="region of interest" description="Disordered" evidence="1">
    <location>
        <begin position="394"/>
        <end position="426"/>
    </location>
</feature>
<feature type="region of interest" description="Disordered" evidence="1">
    <location>
        <begin position="1"/>
        <end position="23"/>
    </location>
</feature>
<gene>
    <name evidence="2" type="ORF">llap_6341</name>
</gene>
<proteinExistence type="predicted"/>
<name>A0A2I0UBJ1_LIMLA</name>
<reference evidence="3" key="1">
    <citation type="submission" date="2017-11" db="EMBL/GenBank/DDBJ databases">
        <authorList>
            <person name="Lima N.C."/>
            <person name="Parody-Merino A.M."/>
            <person name="Battley P.F."/>
            <person name="Fidler A.E."/>
            <person name="Prosdocimi F."/>
        </authorList>
    </citation>
    <scope>NUCLEOTIDE SEQUENCE [LARGE SCALE GENOMIC DNA]</scope>
</reference>
<sequence>MGESSSDKDPGEGPSQAALTQDEDSDVEIIITFFSVKDLQNTHVTVIKKKHPPMRPTKEKRDPPRDFLRFCLCNYGEDMSKWDEQPTPALQARVLELQGKADRRKNSYRRVAAPVHGKWFSSPGRNSSANCRCCSQHYGGPASSQEEERDNRVYWTVWTQWPGTLEPQKYKALVDAGAQCTLMPSNHKGTESVTIAGVTGGSQELTILEAKESLNGNKWEKHPIVTGRDASRILGIDYLKRGYFKDPKGYQWAFGIAAVETEDATQLSTMPGFSDNPSVVGLLKVKEQQVPIATATVHRRHRGYKGSEANYTPTEKEILAAYEGVRSASEVIGTEAQLLLVPRLPELGWMFKGKVPSTHHATDATWSKWVPLITQRARTGNPNRPGIVEVITNWPEGKDSGMPPEEVMTGAEEAPLYNQVSDDEKQ</sequence>
<dbReference type="Proteomes" id="UP000233556">
    <property type="component" value="Unassembled WGS sequence"/>
</dbReference>